<name>A0AAW2WX62_9LAMI</name>
<comment type="caution">
    <text evidence="2">The sequence shown here is derived from an EMBL/GenBank/DDBJ whole genome shotgun (WGS) entry which is preliminary data.</text>
</comment>
<organism evidence="2">
    <name type="scientific">Sesamum latifolium</name>
    <dbReference type="NCBI Taxonomy" id="2727402"/>
    <lineage>
        <taxon>Eukaryota</taxon>
        <taxon>Viridiplantae</taxon>
        <taxon>Streptophyta</taxon>
        <taxon>Embryophyta</taxon>
        <taxon>Tracheophyta</taxon>
        <taxon>Spermatophyta</taxon>
        <taxon>Magnoliopsida</taxon>
        <taxon>eudicotyledons</taxon>
        <taxon>Gunneridae</taxon>
        <taxon>Pentapetalae</taxon>
        <taxon>asterids</taxon>
        <taxon>lamiids</taxon>
        <taxon>Lamiales</taxon>
        <taxon>Pedaliaceae</taxon>
        <taxon>Sesamum</taxon>
    </lineage>
</organism>
<dbReference type="PANTHER" id="PTHR33116">
    <property type="entry name" value="REVERSE TRANSCRIPTASE ZINC-BINDING DOMAIN-CONTAINING PROTEIN-RELATED-RELATED"/>
    <property type="match status" value="1"/>
</dbReference>
<evidence type="ECO:0000313" key="2">
    <source>
        <dbReference type="EMBL" id="KAL0446260.1"/>
    </source>
</evidence>
<feature type="domain" description="Reverse transcriptase" evidence="1">
    <location>
        <begin position="1"/>
        <end position="194"/>
    </location>
</feature>
<accession>A0AAW2WX62</accession>
<reference evidence="2" key="1">
    <citation type="submission" date="2020-06" db="EMBL/GenBank/DDBJ databases">
        <authorList>
            <person name="Li T."/>
            <person name="Hu X."/>
            <person name="Zhang T."/>
            <person name="Song X."/>
            <person name="Zhang H."/>
            <person name="Dai N."/>
            <person name="Sheng W."/>
            <person name="Hou X."/>
            <person name="Wei L."/>
        </authorList>
    </citation>
    <scope>NUCLEOTIDE SEQUENCE</scope>
    <source>
        <strain evidence="2">KEN1</strain>
        <tissue evidence="2">Leaf</tissue>
    </source>
</reference>
<protein>
    <submittedName>
        <fullName evidence="2">Mitochondrial protein</fullName>
    </submittedName>
</protein>
<dbReference type="EMBL" id="JACGWN010000006">
    <property type="protein sequence ID" value="KAL0446260.1"/>
    <property type="molecule type" value="Genomic_DNA"/>
</dbReference>
<dbReference type="AlphaFoldDB" id="A0AAW2WX62"/>
<gene>
    <name evidence="2" type="ORF">Slati_1753900</name>
</gene>
<dbReference type="InterPro" id="IPR000477">
    <property type="entry name" value="RT_dom"/>
</dbReference>
<dbReference type="PROSITE" id="PS50878">
    <property type="entry name" value="RT_POL"/>
    <property type="match status" value="1"/>
</dbReference>
<evidence type="ECO:0000259" key="1">
    <source>
        <dbReference type="PROSITE" id="PS50878"/>
    </source>
</evidence>
<dbReference type="Pfam" id="PF00078">
    <property type="entry name" value="RVT_1"/>
    <property type="match status" value="1"/>
</dbReference>
<proteinExistence type="predicted"/>
<reference evidence="2" key="2">
    <citation type="journal article" date="2024" name="Plant">
        <title>Genomic evolution and insights into agronomic trait innovations of Sesamum species.</title>
        <authorList>
            <person name="Miao H."/>
            <person name="Wang L."/>
            <person name="Qu L."/>
            <person name="Liu H."/>
            <person name="Sun Y."/>
            <person name="Le M."/>
            <person name="Wang Q."/>
            <person name="Wei S."/>
            <person name="Zheng Y."/>
            <person name="Lin W."/>
            <person name="Duan Y."/>
            <person name="Cao H."/>
            <person name="Xiong S."/>
            <person name="Wang X."/>
            <person name="Wei L."/>
            <person name="Li C."/>
            <person name="Ma Q."/>
            <person name="Ju M."/>
            <person name="Zhao R."/>
            <person name="Li G."/>
            <person name="Mu C."/>
            <person name="Tian Q."/>
            <person name="Mei H."/>
            <person name="Zhang T."/>
            <person name="Gao T."/>
            <person name="Zhang H."/>
        </authorList>
    </citation>
    <scope>NUCLEOTIDE SEQUENCE</scope>
    <source>
        <strain evidence="2">KEN1</strain>
    </source>
</reference>
<dbReference type="PANTHER" id="PTHR33116:SF86">
    <property type="entry name" value="REVERSE TRANSCRIPTASE DOMAIN-CONTAINING PROTEIN"/>
    <property type="match status" value="1"/>
</dbReference>
<sequence>MKEDLVQPYTEAEVTRALSQMAAYKSRGPDGYAQTRLSSPFIRLVMLCVSSVSYSFMLGDRQFGHLVPEWGLRHGDLISPYLFLLCTESFSSLLQKAEADGHISGVSICRQAPSISHLLFADDTLIFSRASLGDSRAIQTVLDTYRRASGQEINLLKSSIGFSRNIPAEARTQLAADFNIRVENRMELYLGLPSKVARSKRELFATIKDRIWGRISGWNEKLLLQAGKEVLIKFVI</sequence>